<protein>
    <submittedName>
        <fullName evidence="9">Serine/threonine protein kinase</fullName>
    </submittedName>
</protein>
<evidence type="ECO:0000256" key="1">
    <source>
        <dbReference type="ARBA" id="ARBA00022679"/>
    </source>
</evidence>
<keyword evidence="10" id="KW-1185">Reference proteome</keyword>
<evidence type="ECO:0000313" key="10">
    <source>
        <dbReference type="Proteomes" id="UP000270021"/>
    </source>
</evidence>
<keyword evidence="2 5" id="KW-0547">Nucleotide-binding</keyword>
<feature type="compositionally biased region" description="Pro residues" evidence="6">
    <location>
        <begin position="355"/>
        <end position="364"/>
    </location>
</feature>
<dbReference type="Gene3D" id="3.30.200.20">
    <property type="entry name" value="Phosphorylase Kinase, domain 1"/>
    <property type="match status" value="1"/>
</dbReference>
<evidence type="ECO:0000256" key="4">
    <source>
        <dbReference type="ARBA" id="ARBA00022840"/>
    </source>
</evidence>
<dbReference type="OrthoDB" id="9762169at2"/>
<evidence type="ECO:0000256" key="6">
    <source>
        <dbReference type="SAM" id="MobiDB-lite"/>
    </source>
</evidence>
<dbReference type="InterPro" id="IPR011009">
    <property type="entry name" value="Kinase-like_dom_sf"/>
</dbReference>
<evidence type="ECO:0000256" key="7">
    <source>
        <dbReference type="SAM" id="Phobius"/>
    </source>
</evidence>
<dbReference type="SMART" id="SM00220">
    <property type="entry name" value="S_TKc"/>
    <property type="match status" value="1"/>
</dbReference>
<keyword evidence="3 9" id="KW-0418">Kinase</keyword>
<dbReference type="AlphaFoldDB" id="A0A3Q8WW33"/>
<dbReference type="SUPFAM" id="SSF56112">
    <property type="entry name" value="Protein kinase-like (PK-like)"/>
    <property type="match status" value="1"/>
</dbReference>
<feature type="domain" description="Protein kinase" evidence="8">
    <location>
        <begin position="23"/>
        <end position="275"/>
    </location>
</feature>
<dbReference type="CDD" id="cd14014">
    <property type="entry name" value="STKc_PknB_like"/>
    <property type="match status" value="1"/>
</dbReference>
<dbReference type="Gene3D" id="1.10.510.10">
    <property type="entry name" value="Transferase(Phosphotransferase) domain 1"/>
    <property type="match status" value="1"/>
</dbReference>
<dbReference type="GO" id="GO:0005524">
    <property type="term" value="F:ATP binding"/>
    <property type="evidence" value="ECO:0007669"/>
    <property type="project" value="UniProtKB-UniRule"/>
</dbReference>
<dbReference type="Pfam" id="PF00069">
    <property type="entry name" value="Pkinase"/>
    <property type="match status" value="1"/>
</dbReference>
<feature type="compositionally biased region" description="Low complexity" evidence="6">
    <location>
        <begin position="306"/>
        <end position="321"/>
    </location>
</feature>
<feature type="transmembrane region" description="Helical" evidence="7">
    <location>
        <begin position="526"/>
        <end position="544"/>
    </location>
</feature>
<dbReference type="PANTHER" id="PTHR43289:SF34">
    <property type="entry name" value="SERINE_THREONINE-PROTEIN KINASE YBDM-RELATED"/>
    <property type="match status" value="1"/>
</dbReference>
<sequence length="603" mass="64350">MGAFRVASGSVESVQDREEIGGYRLVEKIGFGGMSTVYRALDGGGQSVALKLLHPSISADPNARDRLRREVRTLRQVTGPYVAHVIDAETEDDEAFIVTELIDGPTLSIDVSENGVFDGSDLADLAKELAEALQEIHDKGVLHRDLKPSNVMMSHRGPVLIDFGIAQIAEESRLTATGLLAHTPGYAAPEVLNGEDPTASADWWSWAATLAYAATGHAPFGTGHSPKVTRRVLTGECDLAGADPVVAYALEAALNPRPERRPSPQEVIGMLDGSIEVDEDALELGPRYAERVVPPDGSAYPPDVSAYPAGPGAHPAGGYPADVGIHPGMDPYPAHTSPDPVRAPDSTRLSTGPMATPPQYPPHAGPHHPEGRPAEVVARNPYDVEGPAVFRPMREPAVVAQARFDPRFTPAPVPDWLRPAPRRPGIVLMLWVVFVAWAGVLPTYSLIVFVLYAVITSTVGVARDSLIRTRLEKGGRFRAESITVIGRLPLSTLGGLARTAASVGSGIVVGGGFAWFLHSFLFVEDVVAIAGGSMLGSLLAWLYPTSRPSRETTRHLIATIAPSSGYRLFWTVLAVALISLALAMYSGGVEPDWSPLSKPFPFD</sequence>
<accession>A0A3Q8WW33</accession>
<feature type="transmembrane region" description="Helical" evidence="7">
    <location>
        <begin position="428"/>
        <end position="455"/>
    </location>
</feature>
<keyword evidence="7" id="KW-0812">Transmembrane</keyword>
<evidence type="ECO:0000259" key="8">
    <source>
        <dbReference type="PROSITE" id="PS50011"/>
    </source>
</evidence>
<dbReference type="PROSITE" id="PS50011">
    <property type="entry name" value="PROTEIN_KINASE_DOM"/>
    <property type="match status" value="1"/>
</dbReference>
<feature type="transmembrane region" description="Helical" evidence="7">
    <location>
        <begin position="565"/>
        <end position="585"/>
    </location>
</feature>
<name>A0A3Q8WW33_9ACTO</name>
<feature type="region of interest" description="Disordered" evidence="6">
    <location>
        <begin position="305"/>
        <end position="372"/>
    </location>
</feature>
<organism evidence="9 10">
    <name type="scientific">Flaviflexus salsibiostraticola</name>
    <dbReference type="NCBI Taxonomy" id="1282737"/>
    <lineage>
        <taxon>Bacteria</taxon>
        <taxon>Bacillati</taxon>
        <taxon>Actinomycetota</taxon>
        <taxon>Actinomycetes</taxon>
        <taxon>Actinomycetales</taxon>
        <taxon>Actinomycetaceae</taxon>
        <taxon>Flaviflexus</taxon>
    </lineage>
</organism>
<dbReference type="PROSITE" id="PS00108">
    <property type="entry name" value="PROTEIN_KINASE_ST"/>
    <property type="match status" value="1"/>
</dbReference>
<dbReference type="InterPro" id="IPR017441">
    <property type="entry name" value="Protein_kinase_ATP_BS"/>
</dbReference>
<evidence type="ECO:0000256" key="5">
    <source>
        <dbReference type="PROSITE-ProRule" id="PRU10141"/>
    </source>
</evidence>
<evidence type="ECO:0000256" key="3">
    <source>
        <dbReference type="ARBA" id="ARBA00022777"/>
    </source>
</evidence>
<keyword evidence="9" id="KW-0723">Serine/threonine-protein kinase</keyword>
<keyword evidence="7" id="KW-0472">Membrane</keyword>
<gene>
    <name evidence="9" type="ORF">EJO69_09505</name>
</gene>
<dbReference type="GO" id="GO:0004674">
    <property type="term" value="F:protein serine/threonine kinase activity"/>
    <property type="evidence" value="ECO:0007669"/>
    <property type="project" value="UniProtKB-KW"/>
</dbReference>
<proteinExistence type="predicted"/>
<dbReference type="EMBL" id="CP034438">
    <property type="protein sequence ID" value="AZN30515.1"/>
    <property type="molecule type" value="Genomic_DNA"/>
</dbReference>
<dbReference type="PROSITE" id="PS00107">
    <property type="entry name" value="PROTEIN_KINASE_ATP"/>
    <property type="match status" value="1"/>
</dbReference>
<evidence type="ECO:0000313" key="9">
    <source>
        <dbReference type="EMBL" id="AZN30515.1"/>
    </source>
</evidence>
<feature type="transmembrane region" description="Helical" evidence="7">
    <location>
        <begin position="496"/>
        <end position="520"/>
    </location>
</feature>
<dbReference type="Proteomes" id="UP000270021">
    <property type="component" value="Chromosome"/>
</dbReference>
<keyword evidence="4 5" id="KW-0067">ATP-binding</keyword>
<dbReference type="InterPro" id="IPR000719">
    <property type="entry name" value="Prot_kinase_dom"/>
</dbReference>
<dbReference type="PANTHER" id="PTHR43289">
    <property type="entry name" value="MITOGEN-ACTIVATED PROTEIN KINASE KINASE KINASE 20-RELATED"/>
    <property type="match status" value="1"/>
</dbReference>
<feature type="binding site" evidence="5">
    <location>
        <position position="51"/>
    </location>
    <ligand>
        <name>ATP</name>
        <dbReference type="ChEBI" id="CHEBI:30616"/>
    </ligand>
</feature>
<evidence type="ECO:0000256" key="2">
    <source>
        <dbReference type="ARBA" id="ARBA00022741"/>
    </source>
</evidence>
<keyword evidence="7" id="KW-1133">Transmembrane helix</keyword>
<dbReference type="KEGG" id="fsl:EJO69_09505"/>
<keyword evidence="1" id="KW-0808">Transferase</keyword>
<reference evidence="9 10" key="1">
    <citation type="submission" date="2018-12" db="EMBL/GenBank/DDBJ databases">
        <title>Complete genome sequence of Flaviflexus salsibiostraticola KCTC 33148.</title>
        <authorList>
            <person name="Bae J.-W."/>
        </authorList>
    </citation>
    <scope>NUCLEOTIDE SEQUENCE [LARGE SCALE GENOMIC DNA]</scope>
    <source>
        <strain evidence="9 10">KCTC 33148</strain>
    </source>
</reference>
<dbReference type="InterPro" id="IPR008271">
    <property type="entry name" value="Ser/Thr_kinase_AS"/>
</dbReference>